<dbReference type="Proteomes" id="UP000181899">
    <property type="component" value="Unassembled WGS sequence"/>
</dbReference>
<accession>A0A1I5E2W9</accession>
<dbReference type="OrthoDB" id="9808476at2"/>
<keyword evidence="1 2" id="KW-0238">DNA-binding</keyword>
<proteinExistence type="predicted"/>
<evidence type="ECO:0000313" key="4">
    <source>
        <dbReference type="EMBL" id="SFO05600.1"/>
    </source>
</evidence>
<dbReference type="PROSITE" id="PS50977">
    <property type="entry name" value="HTH_TETR_2"/>
    <property type="match status" value="1"/>
</dbReference>
<dbReference type="RefSeq" id="WP_074912733.1">
    <property type="nucleotide sequence ID" value="NZ_FOVK01000013.1"/>
</dbReference>
<dbReference type="EMBL" id="FOVK01000013">
    <property type="protein sequence ID" value="SFO05600.1"/>
    <property type="molecule type" value="Genomic_DNA"/>
</dbReference>
<keyword evidence="5" id="KW-1185">Reference proteome</keyword>
<evidence type="ECO:0000256" key="2">
    <source>
        <dbReference type="PROSITE-ProRule" id="PRU00335"/>
    </source>
</evidence>
<dbReference type="GO" id="GO:0003677">
    <property type="term" value="F:DNA binding"/>
    <property type="evidence" value="ECO:0007669"/>
    <property type="project" value="UniProtKB-UniRule"/>
</dbReference>
<name>A0A1I5E2W9_9CLOT</name>
<protein>
    <submittedName>
        <fullName evidence="4">Regulatory protein, tetR family</fullName>
    </submittedName>
</protein>
<dbReference type="Pfam" id="PF00440">
    <property type="entry name" value="TetR_N"/>
    <property type="match status" value="1"/>
</dbReference>
<evidence type="ECO:0000256" key="1">
    <source>
        <dbReference type="ARBA" id="ARBA00023125"/>
    </source>
</evidence>
<evidence type="ECO:0000259" key="3">
    <source>
        <dbReference type="PROSITE" id="PS50977"/>
    </source>
</evidence>
<evidence type="ECO:0000313" key="5">
    <source>
        <dbReference type="Proteomes" id="UP000181899"/>
    </source>
</evidence>
<reference evidence="4 5" key="1">
    <citation type="submission" date="2016-10" db="EMBL/GenBank/DDBJ databases">
        <authorList>
            <person name="de Groot N.N."/>
        </authorList>
    </citation>
    <scope>NUCLEOTIDE SEQUENCE [LARGE SCALE GENOMIC DNA]</scope>
    <source>
        <strain evidence="4 5">ML2</strain>
    </source>
</reference>
<sequence length="192" mass="21640">MPPKTVFDRSAILEAALAIAQETGISSITTRNVAKRLGSSVAPIYLNFETVDHLIDAVVERVMESSLDLLAKQKGSSTFEKIGLASLAFARKYPVIFRELTLEPNKYMASYDAVETQILSSMAEDETMKEWSIQERRRLLFKMRAFQIGLSVLTSTDQKPTWLSDDEMEEILLETGQEIISVAMKKKEREGK</sequence>
<dbReference type="AlphaFoldDB" id="A0A1I5E2W9"/>
<feature type="DNA-binding region" description="H-T-H motif" evidence="2">
    <location>
        <begin position="29"/>
        <end position="48"/>
    </location>
</feature>
<dbReference type="InterPro" id="IPR009057">
    <property type="entry name" value="Homeodomain-like_sf"/>
</dbReference>
<gene>
    <name evidence="4" type="ORF">SAMN04488695_1137</name>
</gene>
<dbReference type="SUPFAM" id="SSF46689">
    <property type="entry name" value="Homeodomain-like"/>
    <property type="match status" value="1"/>
</dbReference>
<dbReference type="Gene3D" id="1.10.357.10">
    <property type="entry name" value="Tetracycline Repressor, domain 2"/>
    <property type="match status" value="1"/>
</dbReference>
<dbReference type="InterPro" id="IPR001647">
    <property type="entry name" value="HTH_TetR"/>
</dbReference>
<organism evidence="4 5">
    <name type="scientific">Proteiniclasticum ruminis</name>
    <dbReference type="NCBI Taxonomy" id="398199"/>
    <lineage>
        <taxon>Bacteria</taxon>
        <taxon>Bacillati</taxon>
        <taxon>Bacillota</taxon>
        <taxon>Clostridia</taxon>
        <taxon>Eubacteriales</taxon>
        <taxon>Clostridiaceae</taxon>
        <taxon>Proteiniclasticum</taxon>
    </lineage>
</organism>
<feature type="domain" description="HTH tetR-type" evidence="3">
    <location>
        <begin position="6"/>
        <end position="66"/>
    </location>
</feature>